<dbReference type="AlphaFoldDB" id="A0A7T3AAV3"/>
<dbReference type="RefSeq" id="WP_197939150.1">
    <property type="nucleotide sequence ID" value="NZ_CP065713.1"/>
</dbReference>
<dbReference type="Proteomes" id="UP000594836">
    <property type="component" value="Chromosome"/>
</dbReference>
<reference evidence="1 2" key="1">
    <citation type="submission" date="2020-12" db="EMBL/GenBank/DDBJ databases">
        <title>FDA dAtabase for Regulatory Grade micrObial Sequences (FDA-ARGOS): Supporting development and validation of Infectious Disease Dx tests.</title>
        <authorList>
            <person name="Sproer C."/>
            <person name="Gronow S."/>
            <person name="Severitt S."/>
            <person name="Schroder I."/>
            <person name="Tallon L."/>
            <person name="Sadzewicz L."/>
            <person name="Zhao X."/>
            <person name="Boylan J."/>
            <person name="Ott S."/>
            <person name="Bowen H."/>
            <person name="Vavikolanu K."/>
            <person name="Mehta A."/>
            <person name="Aluvathingal J."/>
            <person name="Nadendla S."/>
            <person name="Lowell S."/>
            <person name="Myers T."/>
            <person name="Yan Y."/>
            <person name="Sichtig H."/>
        </authorList>
    </citation>
    <scope>NUCLEOTIDE SEQUENCE [LARGE SCALE GENOMIC DNA]</scope>
    <source>
        <strain evidence="1 2">FDAARGOS_881</strain>
    </source>
</reference>
<evidence type="ECO:0000313" key="2">
    <source>
        <dbReference type="Proteomes" id="UP000594836"/>
    </source>
</evidence>
<sequence>MSRAPLKNRQTRWNDERYALNLLDEGATPDSVAAITGLPVAEIAAIAADYRGASVDPLADWRS</sequence>
<organism evidence="1 2">
    <name type="scientific">Sphingomonas paucimobilis</name>
    <name type="common">Pseudomonas paucimobilis</name>
    <dbReference type="NCBI Taxonomy" id="13689"/>
    <lineage>
        <taxon>Bacteria</taxon>
        <taxon>Pseudomonadati</taxon>
        <taxon>Pseudomonadota</taxon>
        <taxon>Alphaproteobacteria</taxon>
        <taxon>Sphingomonadales</taxon>
        <taxon>Sphingomonadaceae</taxon>
        <taxon>Sphingomonas</taxon>
    </lineage>
</organism>
<accession>A0A7T3AAV3</accession>
<protein>
    <submittedName>
        <fullName evidence="1">Uncharacterized protein</fullName>
    </submittedName>
</protein>
<proteinExistence type="predicted"/>
<dbReference type="EMBL" id="CP065713">
    <property type="protein sequence ID" value="QPT08613.1"/>
    <property type="molecule type" value="Genomic_DNA"/>
</dbReference>
<evidence type="ECO:0000313" key="1">
    <source>
        <dbReference type="EMBL" id="QPT08613.1"/>
    </source>
</evidence>
<gene>
    <name evidence="1" type="ORF">I6G38_18150</name>
</gene>
<name>A0A7T3AAV3_SPHPI</name>